<evidence type="ECO:0000256" key="1">
    <source>
        <dbReference type="SAM" id="MobiDB-lite"/>
    </source>
</evidence>
<evidence type="ECO:0000313" key="3">
    <source>
        <dbReference type="Proteomes" id="UP000584824"/>
    </source>
</evidence>
<keyword evidence="3" id="KW-1185">Reference proteome</keyword>
<protein>
    <submittedName>
        <fullName evidence="2">Uncharacterized protein</fullName>
    </submittedName>
</protein>
<organism evidence="2 3">
    <name type="scientific">Allorhizobium borbori</name>
    <dbReference type="NCBI Taxonomy" id="485907"/>
    <lineage>
        <taxon>Bacteria</taxon>
        <taxon>Pseudomonadati</taxon>
        <taxon>Pseudomonadota</taxon>
        <taxon>Alphaproteobacteria</taxon>
        <taxon>Hyphomicrobiales</taxon>
        <taxon>Rhizobiaceae</taxon>
        <taxon>Rhizobium/Agrobacterium group</taxon>
        <taxon>Allorhizobium</taxon>
    </lineage>
</organism>
<feature type="region of interest" description="Disordered" evidence="1">
    <location>
        <begin position="83"/>
        <end position="111"/>
    </location>
</feature>
<sequence>MFDMTSTGRALTRLSLMVMLAGMPLTGCKTISFKNDKTAAIETDDPESMVDVAMDDSKAKAPPKGAPRSGTAYVDPYVSTNGAQVAADTPPQTLPGSEEPANIGGLTTQPTGINANRASIFSSGTIAAPEAAPHGPDGAVLPASAYGPAPGVNATLYSVYGKGNAPTGAPPPPLD</sequence>
<name>A0A7W6JZ94_9HYPH</name>
<dbReference type="Proteomes" id="UP000584824">
    <property type="component" value="Unassembled WGS sequence"/>
</dbReference>
<comment type="caution">
    <text evidence="2">The sequence shown here is derived from an EMBL/GenBank/DDBJ whole genome shotgun (WGS) entry which is preliminary data.</text>
</comment>
<dbReference type="AlphaFoldDB" id="A0A7W6JZ94"/>
<proteinExistence type="predicted"/>
<evidence type="ECO:0000313" key="2">
    <source>
        <dbReference type="EMBL" id="MBB4102269.1"/>
    </source>
</evidence>
<dbReference type="EMBL" id="JACIDU010000003">
    <property type="protein sequence ID" value="MBB4102269.1"/>
    <property type="molecule type" value="Genomic_DNA"/>
</dbReference>
<reference evidence="2 3" key="1">
    <citation type="submission" date="2020-08" db="EMBL/GenBank/DDBJ databases">
        <title>Genomic Encyclopedia of Type Strains, Phase IV (KMG-IV): sequencing the most valuable type-strain genomes for metagenomic binning, comparative biology and taxonomic classification.</title>
        <authorList>
            <person name="Goeker M."/>
        </authorList>
    </citation>
    <scope>NUCLEOTIDE SEQUENCE [LARGE SCALE GENOMIC DNA]</scope>
    <source>
        <strain evidence="2 3">DSM 26385</strain>
    </source>
</reference>
<gene>
    <name evidence="2" type="ORF">GGQ66_000804</name>
</gene>
<feature type="region of interest" description="Disordered" evidence="1">
    <location>
        <begin position="57"/>
        <end position="76"/>
    </location>
</feature>
<dbReference type="RefSeq" id="WP_183789672.1">
    <property type="nucleotide sequence ID" value="NZ_JACIDU010000003.1"/>
</dbReference>
<accession>A0A7W6JZ94</accession>